<reference evidence="3" key="1">
    <citation type="submission" date="2016-03" db="EMBL/GenBank/DDBJ databases">
        <authorList>
            <person name="Ploux O."/>
        </authorList>
    </citation>
    <scope>NUCLEOTIDE SEQUENCE [LARGE SCALE GENOMIC DNA]</scope>
    <source>
        <strain evidence="3">UK7</strain>
    </source>
</reference>
<evidence type="ECO:0000313" key="2">
    <source>
        <dbReference type="EMBL" id="CZT00558.1"/>
    </source>
</evidence>
<gene>
    <name evidence="2" type="ORF">RCO7_03009</name>
</gene>
<feature type="compositionally biased region" description="Polar residues" evidence="1">
    <location>
        <begin position="75"/>
        <end position="87"/>
    </location>
</feature>
<keyword evidence="3" id="KW-1185">Reference proteome</keyword>
<feature type="compositionally biased region" description="Polar residues" evidence="1">
    <location>
        <begin position="202"/>
        <end position="213"/>
    </location>
</feature>
<proteinExistence type="predicted"/>
<evidence type="ECO:0000313" key="3">
    <source>
        <dbReference type="Proteomes" id="UP000178129"/>
    </source>
</evidence>
<name>A0A1E1KRC5_9HELO</name>
<dbReference type="AlphaFoldDB" id="A0A1E1KRC5"/>
<feature type="region of interest" description="Disordered" evidence="1">
    <location>
        <begin position="1"/>
        <end position="233"/>
    </location>
</feature>
<dbReference type="EMBL" id="FJUW01000020">
    <property type="protein sequence ID" value="CZT00558.1"/>
    <property type="molecule type" value="Genomic_DNA"/>
</dbReference>
<dbReference type="Proteomes" id="UP000178129">
    <property type="component" value="Unassembled WGS sequence"/>
</dbReference>
<feature type="compositionally biased region" description="Pro residues" evidence="1">
    <location>
        <begin position="218"/>
        <end position="231"/>
    </location>
</feature>
<feature type="compositionally biased region" description="Low complexity" evidence="1">
    <location>
        <begin position="111"/>
        <end position="138"/>
    </location>
</feature>
<feature type="compositionally biased region" description="Low complexity" evidence="1">
    <location>
        <begin position="57"/>
        <end position="66"/>
    </location>
</feature>
<feature type="compositionally biased region" description="Low complexity" evidence="1">
    <location>
        <begin position="155"/>
        <end position="166"/>
    </location>
</feature>
<comment type="caution">
    <text evidence="2">The sequence shown here is derived from an EMBL/GenBank/DDBJ whole genome shotgun (WGS) entry which is preliminary data.</text>
</comment>
<accession>A0A1E1KRC5</accession>
<dbReference type="InParanoid" id="A0A1E1KRC5"/>
<sequence>MSSAAPGVKRSRGRPKGSKDRVARKSTLANNNDDVRVASPTNSASSTPAPPSKRRASSPAAAPQPNGFTAINVGDRNTSRSGRSLSKTPKVASQAVEPDSHGPALKKRVSARSTSRVSSAETSTPTSTPASTPAPTEVPARKRLPDHGSQSTSMTTPAPAHVVAPSSAPPTVPNGYRSLYGQSPYGAPPMNNGAIVRPAPNGQLSNGQFPNAQYSPGPYSPGPYSPGPYPAGPYRTGPAGPILYTQSQLQFPVFPDSEPPINTIQPAPGSMSAPRMNPPKRTALPEQRRYFAPPIPIRARPITEILTVYQDLYNTVHKQYKSFETYTWNVKVRVIDRNVFVKLAAMRSRRSRLSYMLREIKSLQRTGTTAMLIDQNFAQWPPVMGTFPTWYYSLDTSGLKYELAQRIKSMRMQISGQLGEFERAMFMGQNLRVVKSTAIADEMKWLEIQSQIKEYDSMISRLGDVDITNHLTIKK</sequence>
<protein>
    <submittedName>
        <fullName evidence="2">Uncharacterized protein</fullName>
    </submittedName>
</protein>
<organism evidence="2 3">
    <name type="scientific">Rhynchosporium graminicola</name>
    <dbReference type="NCBI Taxonomy" id="2792576"/>
    <lineage>
        <taxon>Eukaryota</taxon>
        <taxon>Fungi</taxon>
        <taxon>Dikarya</taxon>
        <taxon>Ascomycota</taxon>
        <taxon>Pezizomycotina</taxon>
        <taxon>Leotiomycetes</taxon>
        <taxon>Helotiales</taxon>
        <taxon>Ploettnerulaceae</taxon>
        <taxon>Rhynchosporium</taxon>
    </lineage>
</organism>
<evidence type="ECO:0000256" key="1">
    <source>
        <dbReference type="SAM" id="MobiDB-lite"/>
    </source>
</evidence>
<feature type="compositionally biased region" description="Low complexity" evidence="1">
    <location>
        <begin position="38"/>
        <end position="47"/>
    </location>
</feature>